<gene>
    <name evidence="4" type="ORF">A374_04694</name>
</gene>
<dbReference type="EMBL" id="AKKV01000020">
    <property type="protein sequence ID" value="EIT86843.1"/>
    <property type="molecule type" value="Genomic_DNA"/>
</dbReference>
<evidence type="ECO:0000259" key="3">
    <source>
        <dbReference type="PROSITE" id="PS50206"/>
    </source>
</evidence>
<feature type="domain" description="Rhodanese" evidence="3">
    <location>
        <begin position="15"/>
        <end position="134"/>
    </location>
</feature>
<evidence type="ECO:0000256" key="2">
    <source>
        <dbReference type="ARBA" id="ARBA00022737"/>
    </source>
</evidence>
<dbReference type="STRING" id="1196324.A374_04694"/>
<feature type="domain" description="Rhodanese" evidence="3">
    <location>
        <begin position="166"/>
        <end position="275"/>
    </location>
</feature>
<dbReference type="eggNOG" id="COG2897">
    <property type="taxonomic scope" value="Bacteria"/>
</dbReference>
<dbReference type="SUPFAM" id="SSF52821">
    <property type="entry name" value="Rhodanese/Cell cycle control phosphatase"/>
    <property type="match status" value="2"/>
</dbReference>
<dbReference type="AlphaFoldDB" id="I8UJ33"/>
<dbReference type="FunFam" id="3.40.250.10:FF:000035">
    <property type="entry name" value="Thiosulfate sulfurtransferase"/>
    <property type="match status" value="1"/>
</dbReference>
<dbReference type="InterPro" id="IPR001763">
    <property type="entry name" value="Rhodanese-like_dom"/>
</dbReference>
<name>I8UJ33_9BACL</name>
<dbReference type="OrthoDB" id="9770030at2"/>
<dbReference type="CDD" id="cd01448">
    <property type="entry name" value="TST_Repeat_1"/>
    <property type="match status" value="1"/>
</dbReference>
<comment type="caution">
    <text evidence="4">The sequence shown here is derived from an EMBL/GenBank/DDBJ whole genome shotgun (WGS) entry which is preliminary data.</text>
</comment>
<dbReference type="Pfam" id="PF00581">
    <property type="entry name" value="Rhodanese"/>
    <property type="match status" value="2"/>
</dbReference>
<dbReference type="PATRIC" id="fig|1196324.3.peg.954"/>
<dbReference type="InterPro" id="IPR045078">
    <property type="entry name" value="TST/MPST-like"/>
</dbReference>
<dbReference type="PROSITE" id="PS50206">
    <property type="entry name" value="RHODANESE_3"/>
    <property type="match status" value="2"/>
</dbReference>
<dbReference type="Gene3D" id="3.40.250.10">
    <property type="entry name" value="Rhodanese-like domain"/>
    <property type="match status" value="2"/>
</dbReference>
<organism evidence="4 5">
    <name type="scientific">Fictibacillus macauensis ZFHKF-1</name>
    <dbReference type="NCBI Taxonomy" id="1196324"/>
    <lineage>
        <taxon>Bacteria</taxon>
        <taxon>Bacillati</taxon>
        <taxon>Bacillota</taxon>
        <taxon>Bacilli</taxon>
        <taxon>Bacillales</taxon>
        <taxon>Fictibacillaceae</taxon>
        <taxon>Fictibacillus</taxon>
    </lineage>
</organism>
<dbReference type="Proteomes" id="UP000004080">
    <property type="component" value="Unassembled WGS sequence"/>
</dbReference>
<keyword evidence="5" id="KW-1185">Reference proteome</keyword>
<dbReference type="PANTHER" id="PTHR11364">
    <property type="entry name" value="THIOSULFATE SULFERTANSFERASE"/>
    <property type="match status" value="1"/>
</dbReference>
<dbReference type="GO" id="GO:0004792">
    <property type="term" value="F:thiosulfate-cyanide sulfurtransferase activity"/>
    <property type="evidence" value="ECO:0007669"/>
    <property type="project" value="TreeGrafter"/>
</dbReference>
<proteinExistence type="predicted"/>
<accession>I8UJ33</accession>
<keyword evidence="2" id="KW-0677">Repeat</keyword>
<dbReference type="SMART" id="SM00450">
    <property type="entry name" value="RHOD"/>
    <property type="match status" value="2"/>
</dbReference>
<dbReference type="PANTHER" id="PTHR11364:SF27">
    <property type="entry name" value="SULFURTRANSFERASE"/>
    <property type="match status" value="1"/>
</dbReference>
<evidence type="ECO:0000313" key="5">
    <source>
        <dbReference type="Proteomes" id="UP000004080"/>
    </source>
</evidence>
<sequence>MKNIVTQEWLYSHFSRSQLIICDCRFLLGQPLEGQKQYEQDHIEGAIYVDLERDLSQEKSKHGGRHPLPAINRMQDTMGRLGIKESSTVVAYDDQGGAMAARLWWMLKYLGHENVFILDEGYAAWKVKGYPVAHEATVLTPVTYVAQKPKVELVTMEDVHKLMNANDSLTALVDSRDEKRYTGEEEPVDKKAGHIPTAMNMPWMKNLENGKWKSADELRRIHQSIKGKKEVIVYCGSGVTACANIVAMQEAGVTNVKLYSGSWSDWSSYDENPIATEKE</sequence>
<dbReference type="InterPro" id="IPR036873">
    <property type="entry name" value="Rhodanese-like_dom_sf"/>
</dbReference>
<dbReference type="CDD" id="cd01449">
    <property type="entry name" value="TST_Repeat_2"/>
    <property type="match status" value="1"/>
</dbReference>
<dbReference type="RefSeq" id="WP_007201038.1">
    <property type="nucleotide sequence ID" value="NZ_AKKV01000020.1"/>
</dbReference>
<keyword evidence="1" id="KW-0808">Transferase</keyword>
<protein>
    <submittedName>
        <fullName evidence="4">Rhodanese domain-containing protein</fullName>
    </submittedName>
</protein>
<reference evidence="4 5" key="1">
    <citation type="journal article" date="2012" name="J. Bacteriol.">
        <title>Genome of Bacillus macauensis ZFHKF-1, a Long-Chain-Forming Bacterium.</title>
        <authorList>
            <person name="Cai L."/>
            <person name="Zhang T."/>
        </authorList>
    </citation>
    <scope>NUCLEOTIDE SEQUENCE [LARGE SCALE GENOMIC DNA]</scope>
    <source>
        <strain evidence="4 5">ZFHKF-1</strain>
    </source>
</reference>
<evidence type="ECO:0000313" key="4">
    <source>
        <dbReference type="EMBL" id="EIT86843.1"/>
    </source>
</evidence>
<evidence type="ECO:0000256" key="1">
    <source>
        <dbReference type="ARBA" id="ARBA00022679"/>
    </source>
</evidence>